<sequence length="307" mass="33437">MARPWCLFRHGACRHHPPPFPPPMPNALLKYAYDAPLPASITLVEGNALRVKLESIEKRYTLVAVSDFPNVLEVTATQHNARADSWAFTVTARSAGNAKLAVQVQRGAGAPALTITPALVSISVKRKTVLPDPDSDEGLLVRLFLVEVPAPQEWRAAGIGGPEEALEIMRMMRRVIVNRLQSGNTREFMAAGARDIRGIVTASDGGSVQFAGFDSYPNIAGAKQKMIESRMAIVNDATNAAWHAKYAAFYEAALTAATEPLPADPSPTGLFGWRTEGRGAPSPEYRAFRSLGRNTFFTHQRYRIGGR</sequence>
<dbReference type="STRING" id="397945.Aave_0973"/>
<evidence type="ECO:0000313" key="1">
    <source>
        <dbReference type="EMBL" id="ABM31571.1"/>
    </source>
</evidence>
<proteinExistence type="predicted"/>
<evidence type="ECO:0000313" key="2">
    <source>
        <dbReference type="Proteomes" id="UP000002596"/>
    </source>
</evidence>
<reference evidence="1" key="1">
    <citation type="submission" date="2006-12" db="EMBL/GenBank/DDBJ databases">
        <title>Complete sequence of Acidovorax avenae subsp. citrulli AAC00-1.</title>
        <authorList>
            <consortium name="US DOE Joint Genome Institute"/>
            <person name="Copeland A."/>
            <person name="Lucas S."/>
            <person name="Lapidus A."/>
            <person name="Barry K."/>
            <person name="Detter J.C."/>
            <person name="Glavina del Rio T."/>
            <person name="Dalin E."/>
            <person name="Tice H."/>
            <person name="Pitluck S."/>
            <person name="Kiss H."/>
            <person name="Brettin T."/>
            <person name="Bruce D."/>
            <person name="Han C."/>
            <person name="Tapia R."/>
            <person name="Gilna P."/>
            <person name="Schmutz J."/>
            <person name="Larimer F."/>
            <person name="Land M."/>
            <person name="Hauser L."/>
            <person name="Kyrpides N."/>
            <person name="Kim E."/>
            <person name="Stahl D."/>
            <person name="Richardson P."/>
        </authorList>
    </citation>
    <scope>NUCLEOTIDE SEQUENCE</scope>
    <source>
        <strain evidence="1">AAC00-1</strain>
    </source>
</reference>
<dbReference type="eggNOG" id="ENOG5033IBX">
    <property type="taxonomic scope" value="Bacteria"/>
</dbReference>
<dbReference type="EMBL" id="CP000512">
    <property type="protein sequence ID" value="ABM31571.1"/>
    <property type="molecule type" value="Genomic_DNA"/>
</dbReference>
<accession>A1TKT3</accession>
<name>A1TKT3_PARC0</name>
<dbReference type="AlphaFoldDB" id="A1TKT3"/>
<organism evidence="1 2">
    <name type="scientific">Paracidovorax citrulli (strain AAC00-1)</name>
    <name type="common">Acidovorax citrulli</name>
    <dbReference type="NCBI Taxonomy" id="397945"/>
    <lineage>
        <taxon>Bacteria</taxon>
        <taxon>Pseudomonadati</taxon>
        <taxon>Pseudomonadota</taxon>
        <taxon>Betaproteobacteria</taxon>
        <taxon>Burkholderiales</taxon>
        <taxon>Comamonadaceae</taxon>
        <taxon>Paracidovorax</taxon>
    </lineage>
</organism>
<dbReference type="KEGG" id="aav:Aave_0973"/>
<protein>
    <submittedName>
        <fullName evidence="1">Uncharacterized protein</fullName>
    </submittedName>
</protein>
<dbReference type="Proteomes" id="UP000002596">
    <property type="component" value="Chromosome"/>
</dbReference>
<dbReference type="HOGENOM" id="CLU_1003715_0_0_4"/>
<gene>
    <name evidence="1" type="ordered locus">Aave_0973</name>
</gene>